<dbReference type="Pfam" id="PF00680">
    <property type="entry name" value="RdRP_1"/>
    <property type="match status" value="1"/>
</dbReference>
<dbReference type="InterPro" id="IPR001650">
    <property type="entry name" value="Helicase_C-like"/>
</dbReference>
<evidence type="ECO:0000256" key="2">
    <source>
        <dbReference type="ARBA" id="ARBA00001848"/>
    </source>
</evidence>
<evidence type="ECO:0000256" key="23">
    <source>
        <dbReference type="ARBA" id="ARBA00022953"/>
    </source>
</evidence>
<dbReference type="Gene3D" id="3.90.70.150">
    <property type="entry name" value="Helper component proteinase"/>
    <property type="match status" value="1"/>
</dbReference>
<protein>
    <submittedName>
        <fullName evidence="40">Polyprotein</fullName>
    </submittedName>
</protein>
<dbReference type="Pfam" id="PF00270">
    <property type="entry name" value="DEAD"/>
    <property type="match status" value="1"/>
</dbReference>
<dbReference type="Pfam" id="PF00863">
    <property type="entry name" value="Peptidase_C4"/>
    <property type="match status" value="1"/>
</dbReference>
<proteinExistence type="inferred from homology"/>
<dbReference type="PROSITE" id="PS50507">
    <property type="entry name" value="RDRP_SSRNA_POS"/>
    <property type="match status" value="1"/>
</dbReference>
<evidence type="ECO:0000259" key="37">
    <source>
        <dbReference type="PROSITE" id="PS51194"/>
    </source>
</evidence>
<keyword evidence="34" id="KW-1133">Transmembrane helix</keyword>
<name>A0A3Q9DSC0_9POTY</name>
<evidence type="ECO:0000256" key="31">
    <source>
        <dbReference type="ARBA" id="ARBA00045403"/>
    </source>
</evidence>
<evidence type="ECO:0000313" key="40">
    <source>
        <dbReference type="EMBL" id="AZQ00683.1"/>
    </source>
</evidence>
<dbReference type="GO" id="GO:0004197">
    <property type="term" value="F:cysteine-type endopeptidase activity"/>
    <property type="evidence" value="ECO:0007669"/>
    <property type="project" value="InterPro"/>
</dbReference>
<keyword evidence="15" id="KW-0808">Transferase</keyword>
<dbReference type="CDD" id="cd23175">
    <property type="entry name" value="ps-ssRNAv_Potyviridae_RdRp"/>
    <property type="match status" value="1"/>
</dbReference>
<evidence type="ECO:0000256" key="4">
    <source>
        <dbReference type="ARBA" id="ARBA00006064"/>
    </source>
</evidence>
<dbReference type="Pfam" id="PF00851">
    <property type="entry name" value="Peptidase_C6"/>
    <property type="match status" value="1"/>
</dbReference>
<feature type="region of interest" description="Disordered" evidence="33">
    <location>
        <begin position="2345"/>
        <end position="2387"/>
    </location>
</feature>
<keyword evidence="20" id="KW-0788">Thiol protease</keyword>
<comment type="subcellular location">
    <subcellularLocation>
        <location evidence="30">Host cytoplasmic vesicle</location>
    </subcellularLocation>
    <subcellularLocation>
        <location evidence="3">Virion</location>
    </subcellularLocation>
</comment>
<evidence type="ECO:0000256" key="17">
    <source>
        <dbReference type="ARBA" id="ARBA00022741"/>
    </source>
</evidence>
<evidence type="ECO:0000256" key="34">
    <source>
        <dbReference type="SAM" id="Phobius"/>
    </source>
</evidence>
<dbReference type="InterPro" id="IPR031159">
    <property type="entry name" value="HC_PRO_CPD_dom"/>
</dbReference>
<comment type="catalytic activity">
    <reaction evidence="1">
        <text>Hydrolyzes glutaminyl bonds, and activity is further restricted by preferences for the amino acids in P6 - P1' that vary with the species of potyvirus, e.g. Glu-Xaa-Xaa-Tyr-Xaa-Gln-|-(Ser or Gly) for the enzyme from tobacco etch virus. The natural substrate is the viral polyprotein, but other proteins and oligopeptides containing the appropriate consensus sequence are also cleaved.</text>
        <dbReference type="EC" id="3.4.22.44"/>
    </reaction>
</comment>
<dbReference type="InterPro" id="IPR001205">
    <property type="entry name" value="RNA-dir_pol_C"/>
</dbReference>
<keyword evidence="5" id="KW-0941">Suppressor of RNA silencing</keyword>
<evidence type="ECO:0000256" key="1">
    <source>
        <dbReference type="ARBA" id="ARBA00000785"/>
    </source>
</evidence>
<dbReference type="GO" id="GO:0039694">
    <property type="term" value="P:viral RNA genome replication"/>
    <property type="evidence" value="ECO:0007669"/>
    <property type="project" value="InterPro"/>
</dbReference>
<dbReference type="PRINTS" id="PR00966">
    <property type="entry name" value="NIAPOTYPTASE"/>
</dbReference>
<evidence type="ECO:0000256" key="33">
    <source>
        <dbReference type="SAM" id="MobiDB-lite"/>
    </source>
</evidence>
<keyword evidence="22" id="KW-0946">Virion</keyword>
<dbReference type="GO" id="GO:0052170">
    <property type="term" value="P:symbiont-mediated suppression of host innate immune response"/>
    <property type="evidence" value="ECO:0007669"/>
    <property type="project" value="UniProtKB-KW"/>
</dbReference>
<evidence type="ECO:0000256" key="3">
    <source>
        <dbReference type="ARBA" id="ARBA00004328"/>
    </source>
</evidence>
<dbReference type="InterPro" id="IPR007094">
    <property type="entry name" value="RNA-dir_pol_PSvirus"/>
</dbReference>
<dbReference type="InterPro" id="IPR009003">
    <property type="entry name" value="Peptidase_S1_PA"/>
</dbReference>
<dbReference type="PANTHER" id="PTHR18934">
    <property type="entry name" value="ATP-DEPENDENT RNA HELICASE"/>
    <property type="match status" value="1"/>
</dbReference>
<feature type="compositionally biased region" description="Basic and acidic residues" evidence="33">
    <location>
        <begin position="2603"/>
        <end position="2622"/>
    </location>
</feature>
<dbReference type="InterPro" id="IPR027417">
    <property type="entry name" value="P-loop_NTPase"/>
</dbReference>
<comment type="function">
    <text evidence="27">Involved in aphid transmission, cell-to-cell and systemis movement, encapsidation of the viral RNA and in the regulation of viral RNA amplification.</text>
</comment>
<feature type="transmembrane region" description="Helical" evidence="34">
    <location>
        <begin position="533"/>
        <end position="550"/>
    </location>
</feature>
<evidence type="ECO:0000256" key="7">
    <source>
        <dbReference type="ARBA" id="ARBA00022488"/>
    </source>
</evidence>
<dbReference type="SUPFAM" id="SSF56672">
    <property type="entry name" value="DNA/RNA polymerases"/>
    <property type="match status" value="1"/>
</dbReference>
<evidence type="ECO:0000256" key="9">
    <source>
        <dbReference type="ARBA" id="ARBA00022520"/>
    </source>
</evidence>
<feature type="domain" description="Helicase ATP-binding" evidence="36">
    <location>
        <begin position="704"/>
        <end position="862"/>
    </location>
</feature>
<keyword evidence="16" id="KW-0548">Nucleotidyltransferase</keyword>
<dbReference type="GO" id="GO:0005198">
    <property type="term" value="F:structural molecule activity"/>
    <property type="evidence" value="ECO:0007669"/>
    <property type="project" value="InterPro"/>
</dbReference>
<feature type="domain" description="RdRp catalytic" evidence="35">
    <location>
        <begin position="2048"/>
        <end position="2176"/>
    </location>
</feature>
<dbReference type="GO" id="GO:0006351">
    <property type="term" value="P:DNA-templated transcription"/>
    <property type="evidence" value="ECO:0007669"/>
    <property type="project" value="InterPro"/>
</dbReference>
<sequence>MATVKPDVNFKVELVEFLSTHNIQMMTGNPLTIPDKTRAKLVDFVKRFYEINKGEQAKDFVMLDSKGKTIASMPMAVTSSTKFKTFLEAGLRLPAQASFLGCDKVVKCIKTQQQHLAHIRLASNDYVFGGISKSCPIPMIKGMVPKPGFCFLNIIVALSYFVTAEFDQVFESTIDDVMRELGPWPKLEAVSKAVQFIIAKVPILGPVPVPSIAVNHEDKLIHICDQRGVPNGWHVLKVGTASELANAGLIKGSSISNNFVGVFGDAPEERVFYVENLTKVKHALTKWRKPEAFLNALTQDINLMSFLLLSPSLLVKLQRTLEKGANEALMLDVIERSTSDKIVTANLIKAALEGITVKLGETQLEKVWLHLLEVVRVQLDYDECQRNKDIIDACGMVYNQLCKEKKSIYHYEKQIYHMDEREFQRTFYYSPLSLGEAVSGFINTKFGNLLAKPRLRLNCFSDGIDRYSFGPFLNIMNITIIKLLLFAGRMYNLFRVFFCLCAFCWGFMSLGNLAYIAFKTAVLRRLSGNYEKLLIFGCVFALYEVGSFIIKKRKERQQKLQTKEGEILQAYGKSSEKKMMSAMAMITLIVHAFDMDLALMMSNSLNHVARLANMLTDTTSGWLIGGANTQELQMRLFDVVLEVDEVMEKEIQQTSVYEGGTETFSSWINEQIALGNDNTRPLAYGRDESVFFVDRENAIQVGQDMVETRNAWSQVVGQTGSGKSTRVPLAYYNKLQTMPGRARSILICEPTKATTQNVASAISHQHGKQVYFKHEGKEQTGDPTIQVMTYGTAFFRACNNPVFLDGFDAVFLDESHLISAHALALESLLNKQTHTRKFYVSATPRRQVNQPQGTRRFQIFEHHVETADLNDFISSLGKNGNLDATQFGDKVLVFLSGKKECDRAAARVCAEVSSLKAISLHSQNFETNYERICDQLNQPGKLIIFCTNILETGVTLNVDVVVDFGFTNTPSLNTVDKTLLLHKRRVTKSERQQRIGRAGRLRNGHAIVIGKVSEPIETVSAEIVFEAALISFVYNLDVYVNSHFDAAWLGSITKEQARTMLSFRVSPFIMRDLVFPSGHVRQEMLNCLKNKLQRSASIKTANYTCVNHIFESWPKMDHPFISTIVQNEPNSLERLSKLRTPFVTHDMGELNLEEFLRCADLYKPSVLTRWGRPVKQSTNVLMHVNSNNVHETIRVATLLRHDYSQQIHMKQHAQQLHQNSPFAYFFSKKTVDELSTNIGKQIAIAQRNIQKLDRFISNLEIFVTMNEVDGDIELTQQDMHEIGQSLDLQADGKFSRDTLCDTLNLESLPSTTFRDAVVIGRKKAIWAIMILCCAAFGGLVWWLMWDDDDGLNNEENKQRRKAVCDEVLEMKGKSFNRDRRNPMMQDTIDMADFYMRDNEDFVKLKKKKNNNARDDSHKGLVQRMMSQSKPFITLYDINNDADIVNAVFMDHNKQAFYETANPLKNMEQVRQHLDDHKAKEGGQIFWGDDADYTLFCNITKRDGSVLRVKLTPHIPSKSTTSGGAQGFQNKADCYRQTGETEVLVQPTQALEIDTRLPVNNINLDVANMIGKVRMANGTLHCILYKEFVILPAHAMMSKLPIDLVFKHKTITISEFPEAYCFPGFDIMLIKRPTSLAPVACRATVAQASDGMIVQIVHKKHVTEKTVLTVTAPTHQRDDFRWAHQIPTVAGMCGAPVLEVATGKIVGIHVMGDTFMKHNVFETFNNDIMTLMNTNDKKIISTFQRSKLTSWTFMPEVHGYDPKKLKNLQHEQFEFLEFSRDTSIYTVENMNADARAGGLFVPRVLENPRSLPPSVSALHMDNLAYMNGLLNPRHVITGESPYWLEFKRFHPRQVRGIEEFENKYAPSVLNYDAYWKDLLKFNRLENANLQYDKEILKCAALAVVNQLKRAGMTETRIRTSEEVLGDLQWGKAAGPMYAMKKNELCKNLTDEELTTLTIHCKKQLIEGRNCGVWNGSLKAELRTKEKVSQNKTRVFTAAPITTLVAAKHFVDDFNKQFYSTHLKANHTVGINKFQRGWEDLYKFLDRPGWLHGSGDGTRFDSSLDPFWFDLLYSIRYHFFTHDDQEVAKDALSHMYREFVFTPIHTTTGQVLMKKVGNNSGQPSTVVDNTLILMMAFTYAYIKKTDDRTCERMDECFRFVCNGDDNKYSISKEFNEKYSGDFSKEIGELELVYEFDDLTDDITLNPYMSLVMVRTKQGIGFQLHPERIVAIVQWIKRGDILQATQAALAATIEAFNDPWLFGIMHLYLVWLICENSELLAFACRQEMQSICYMDAYQIYSLHYDKQDDSLKPLLDEAIEENRYMNGKGYVSFDEAEGSQVLEMDLTLAPTEQTTQKDKGKQHEQRREGRPGPSTQPIETGDNNNNQPIEQLGDMHDEEIEWRIPAVAKSLRHISIPRVKGKAVWNQKILKKISKEQYYETTQMATSENFEKWMEAIRKNLGTTTEADFQICLTSWCLWTANNGTSPELDPSQVMEVHANGQIIEVPISIFIEPAATLGGLRKIMRRLSGVTSKILEEGGVMTAWGKKRGFTQRTMIPYAFDAYMQTDSTPKIVREQLNQSKAAAIGSGIQRALLLDGKLHRSKVSYERHTDEDRDEYEHSDNGDQRPSLY</sequence>
<evidence type="ECO:0000259" key="38">
    <source>
        <dbReference type="PROSITE" id="PS51436"/>
    </source>
</evidence>
<comment type="function">
    <text evidence="25">Has RNA-binding and proteolytic activities.</text>
</comment>
<evidence type="ECO:0000256" key="28">
    <source>
        <dbReference type="ARBA" id="ARBA00029422"/>
    </source>
</evidence>
<accession>A0A3Q9DSC0</accession>
<evidence type="ECO:0000256" key="16">
    <source>
        <dbReference type="ARBA" id="ARBA00022695"/>
    </source>
</evidence>
<evidence type="ECO:0000256" key="6">
    <source>
        <dbReference type="ARBA" id="ARBA00022484"/>
    </source>
</evidence>
<evidence type="ECO:0000256" key="18">
    <source>
        <dbReference type="ARBA" id="ARBA00022801"/>
    </source>
</evidence>
<feature type="region of interest" description="Disordered" evidence="33">
    <location>
        <begin position="2603"/>
        <end position="2628"/>
    </location>
</feature>
<evidence type="ECO:0000256" key="21">
    <source>
        <dbReference type="ARBA" id="ARBA00022840"/>
    </source>
</evidence>
<evidence type="ECO:0000256" key="26">
    <source>
        <dbReference type="ARBA" id="ARBA00029404"/>
    </source>
</evidence>
<evidence type="ECO:0000256" key="24">
    <source>
        <dbReference type="ARBA" id="ARBA00023280"/>
    </source>
</evidence>
<keyword evidence="11" id="KW-0167">Capsid protein</keyword>
<dbReference type="InterPro" id="IPR043504">
    <property type="entry name" value="Peptidase_S1_PA_chymotrypsin"/>
</dbReference>
<dbReference type="InterPro" id="IPR011545">
    <property type="entry name" value="DEAD/DEAH_box_helicase_dom"/>
</dbReference>
<evidence type="ECO:0000256" key="14">
    <source>
        <dbReference type="ARBA" id="ARBA00022670"/>
    </source>
</evidence>
<dbReference type="EMBL" id="MH341583">
    <property type="protein sequence ID" value="AZQ00683.1"/>
    <property type="molecule type" value="Genomic_RNA"/>
</dbReference>
<keyword evidence="24" id="KW-0899">Viral immunoevasion</keyword>
<feature type="domain" description="Helicase C-terminal" evidence="37">
    <location>
        <begin position="868"/>
        <end position="1044"/>
    </location>
</feature>
<feature type="active site" description="For helper component proteinase activity" evidence="32">
    <location>
        <position position="222"/>
    </location>
</feature>
<evidence type="ECO:0000256" key="27">
    <source>
        <dbReference type="ARBA" id="ARBA00029405"/>
    </source>
</evidence>
<dbReference type="PANTHER" id="PTHR18934:SF99">
    <property type="entry name" value="ATP-DEPENDENT RNA HELICASE DHX37-RELATED"/>
    <property type="match status" value="1"/>
</dbReference>
<dbReference type="InterPro" id="IPR043502">
    <property type="entry name" value="DNA/RNA_pol_sf"/>
</dbReference>
<dbReference type="PROSITE" id="PS51192">
    <property type="entry name" value="HELICASE_ATP_BIND_1"/>
    <property type="match status" value="1"/>
</dbReference>
<dbReference type="PROSITE" id="PS51194">
    <property type="entry name" value="HELICASE_CTER"/>
    <property type="match status" value="1"/>
</dbReference>
<feature type="compositionally biased region" description="Basic and acidic residues" evidence="33">
    <location>
        <begin position="2352"/>
        <end position="2367"/>
    </location>
</feature>
<dbReference type="InterPro" id="IPR013648">
    <property type="entry name" value="PP_Potyviridae"/>
</dbReference>
<evidence type="ECO:0000256" key="10">
    <source>
        <dbReference type="ARBA" id="ARBA00022553"/>
    </source>
</evidence>
<dbReference type="PROSITE" id="PS51436">
    <property type="entry name" value="POTYVIRUS_NIA_PRO"/>
    <property type="match status" value="1"/>
</dbReference>
<evidence type="ECO:0000256" key="30">
    <source>
        <dbReference type="ARBA" id="ARBA00034108"/>
    </source>
</evidence>
<dbReference type="InterPro" id="IPR001592">
    <property type="entry name" value="Poty_coat"/>
</dbReference>
<dbReference type="GO" id="GO:0006508">
    <property type="term" value="P:proteolysis"/>
    <property type="evidence" value="ECO:0007669"/>
    <property type="project" value="UniProtKB-KW"/>
</dbReference>
<evidence type="ECO:0000256" key="22">
    <source>
        <dbReference type="ARBA" id="ARBA00022844"/>
    </source>
</evidence>
<evidence type="ECO:0000256" key="5">
    <source>
        <dbReference type="ARBA" id="ARBA00022463"/>
    </source>
</evidence>
<comment type="catalytic activity">
    <reaction evidence="2">
        <text>Hydrolyzes a Gly-|-Gly bond at its own C-terminus, commonly in the sequence -Tyr-Xaa-Val-Gly-|-Gly, in the processing of the potyviral polyprotein.</text>
        <dbReference type="EC" id="3.4.22.45"/>
    </reaction>
</comment>
<dbReference type="Gene3D" id="3.30.70.270">
    <property type="match status" value="1"/>
</dbReference>
<evidence type="ECO:0000256" key="11">
    <source>
        <dbReference type="ARBA" id="ARBA00022561"/>
    </source>
</evidence>
<feature type="transmembrane region" description="Helical" evidence="34">
    <location>
        <begin position="497"/>
        <end position="518"/>
    </location>
</feature>
<organism evidence="40">
    <name type="scientific">Yam chlorotic necrosis virus</name>
    <dbReference type="NCBI Taxonomy" id="2175329"/>
    <lineage>
        <taxon>Viruses</taxon>
        <taxon>Riboviria</taxon>
        <taxon>Orthornavirae</taxon>
        <taxon>Pisuviricota</taxon>
        <taxon>Stelpaviricetes</taxon>
        <taxon>Patatavirales</taxon>
        <taxon>Potyviridae</taxon>
        <taxon>Macluravirus</taxon>
        <taxon>Macluravirus dioscoreaflavinecrosis</taxon>
    </lineage>
</organism>
<feature type="compositionally biased region" description="Polar residues" evidence="33">
    <location>
        <begin position="2370"/>
        <end position="2386"/>
    </location>
</feature>
<evidence type="ECO:0000256" key="13">
    <source>
        <dbReference type="ARBA" id="ARBA00022632"/>
    </source>
</evidence>
<dbReference type="GO" id="GO:0019029">
    <property type="term" value="C:helical viral capsid"/>
    <property type="evidence" value="ECO:0007669"/>
    <property type="project" value="UniProtKB-KW"/>
</dbReference>
<comment type="function">
    <text evidence="29">Indispensable for virus replication.</text>
</comment>
<dbReference type="SMART" id="SM00487">
    <property type="entry name" value="DEXDc"/>
    <property type="match status" value="1"/>
</dbReference>
<keyword evidence="9" id="KW-0191">Covalent protein-RNA linkage</keyword>
<dbReference type="GO" id="GO:0004386">
    <property type="term" value="F:helicase activity"/>
    <property type="evidence" value="ECO:0007669"/>
    <property type="project" value="UniProtKB-KW"/>
</dbReference>
<dbReference type="SUPFAM" id="SSF52540">
    <property type="entry name" value="P-loop containing nucleoside triphosphate hydrolases"/>
    <property type="match status" value="1"/>
</dbReference>
<dbReference type="InterPro" id="IPR043128">
    <property type="entry name" value="Rev_trsase/Diguanyl_cyclase"/>
</dbReference>
<dbReference type="GO" id="GO:0003968">
    <property type="term" value="F:RNA-directed RNA polymerase activity"/>
    <property type="evidence" value="ECO:0007669"/>
    <property type="project" value="UniProtKB-KW"/>
</dbReference>
<dbReference type="InterPro" id="IPR014001">
    <property type="entry name" value="Helicase_ATP-bd"/>
</dbReference>
<evidence type="ECO:0000256" key="8">
    <source>
        <dbReference type="ARBA" id="ARBA00022497"/>
    </source>
</evidence>
<keyword evidence="14" id="KW-0645">Protease</keyword>
<keyword evidence="23" id="KW-0693">Viral RNA replication</keyword>
<dbReference type="PROSITE" id="PS51744">
    <property type="entry name" value="HC_PRO_CPD"/>
    <property type="match status" value="1"/>
</dbReference>
<evidence type="ECO:0000256" key="19">
    <source>
        <dbReference type="ARBA" id="ARBA00022806"/>
    </source>
</evidence>
<dbReference type="Gene3D" id="2.40.10.10">
    <property type="entry name" value="Trypsin-like serine proteases"/>
    <property type="match status" value="1"/>
</dbReference>
<evidence type="ECO:0000259" key="39">
    <source>
        <dbReference type="PROSITE" id="PS51744"/>
    </source>
</evidence>
<feature type="transmembrane region" description="Helical" evidence="34">
    <location>
        <begin position="467"/>
        <end position="485"/>
    </location>
</feature>
<dbReference type="Pfam" id="PF00767">
    <property type="entry name" value="Poty_coat"/>
    <property type="match status" value="1"/>
</dbReference>
<comment type="similarity">
    <text evidence="4">Belongs to the potyviridae genome polyprotein family.</text>
</comment>
<keyword evidence="6" id="KW-0696">RNA-directed RNA polymerase</keyword>
<comment type="function">
    <text evidence="26">An RNA-dependent RNA polymerase that plays an essential role in the virus replication.</text>
</comment>
<dbReference type="Pfam" id="PF00271">
    <property type="entry name" value="Helicase_C"/>
    <property type="match status" value="1"/>
</dbReference>
<dbReference type="InterPro" id="IPR001456">
    <property type="entry name" value="HC-pro"/>
</dbReference>
<dbReference type="GO" id="GO:0005524">
    <property type="term" value="F:ATP binding"/>
    <property type="evidence" value="ECO:0007669"/>
    <property type="project" value="UniProtKB-KW"/>
</dbReference>
<dbReference type="Pfam" id="PF08440">
    <property type="entry name" value="Poty_PP"/>
    <property type="match status" value="1"/>
</dbReference>
<reference evidence="40" key="1">
    <citation type="journal article" date="2018" name="Sci. Rep.">
        <title>Nanopore-based detection and characterization of yam viruses.</title>
        <authorList>
            <person name="Filloux D."/>
            <person name="Fernandez E."/>
            <person name="Loire E."/>
            <person name="Claude L."/>
            <person name="Galzi S."/>
            <person name="Candresse T."/>
            <person name="Winter S."/>
            <person name="Jeeva M.L."/>
            <person name="Makeshkumar T."/>
            <person name="Martin D.P."/>
            <person name="Roumagnac P."/>
        </authorList>
    </citation>
    <scope>NUCLEOTIDE SEQUENCE</scope>
    <source>
        <strain evidence="40">W10-223</strain>
    </source>
</reference>
<evidence type="ECO:0000256" key="20">
    <source>
        <dbReference type="ARBA" id="ARBA00022807"/>
    </source>
</evidence>
<keyword evidence="7" id="KW-1036">Host cytoplasmic vesicle</keyword>
<comment type="function">
    <text evidence="28">Has helicase activity. It may be involved in replication.</text>
</comment>
<evidence type="ECO:0000256" key="32">
    <source>
        <dbReference type="PROSITE-ProRule" id="PRU01080"/>
    </source>
</evidence>
<keyword evidence="21" id="KW-0067">ATP-binding</keyword>
<evidence type="ECO:0000256" key="25">
    <source>
        <dbReference type="ARBA" id="ARBA00029399"/>
    </source>
</evidence>
<keyword evidence="12" id="KW-0945">Host-virus interaction</keyword>
<keyword evidence="34" id="KW-0472">Membrane</keyword>
<dbReference type="GO" id="GO:0044161">
    <property type="term" value="C:host cell cytoplasmic vesicle"/>
    <property type="evidence" value="ECO:0007669"/>
    <property type="project" value="UniProtKB-SubCell"/>
</dbReference>
<feature type="domain" description="Peptidase C4" evidence="38">
    <location>
        <begin position="1548"/>
        <end position="1766"/>
    </location>
</feature>
<evidence type="ECO:0000259" key="35">
    <source>
        <dbReference type="PROSITE" id="PS50507"/>
    </source>
</evidence>
<keyword evidence="18" id="KW-0378">Hydrolase</keyword>
<feature type="domain" description="Peptidase C6" evidence="39">
    <location>
        <begin position="142"/>
        <end position="261"/>
    </location>
</feature>
<keyword evidence="19" id="KW-0347">Helicase</keyword>
<evidence type="ECO:0000256" key="29">
    <source>
        <dbReference type="ARBA" id="ARBA00034080"/>
    </source>
</evidence>
<dbReference type="InterPro" id="IPR042308">
    <property type="entry name" value="HC_PRO_CPD_sf"/>
</dbReference>
<keyword evidence="8" id="KW-1139">Helical capsid protein</keyword>
<dbReference type="SMART" id="SM00490">
    <property type="entry name" value="HELICc"/>
    <property type="match status" value="1"/>
</dbReference>
<dbReference type="SUPFAM" id="SSF50494">
    <property type="entry name" value="Trypsin-like serine proteases"/>
    <property type="match status" value="1"/>
</dbReference>
<keyword evidence="10" id="KW-0597">Phosphoprotein</keyword>
<dbReference type="InterPro" id="IPR001730">
    <property type="entry name" value="Potyv_NIa-pro_dom"/>
</dbReference>
<keyword evidence="17" id="KW-0547">Nucleotide-binding</keyword>
<keyword evidence="13" id="KW-1090">Inhibition of host innate immune response by virus</keyword>
<dbReference type="GO" id="GO:0003723">
    <property type="term" value="F:RNA binding"/>
    <property type="evidence" value="ECO:0007669"/>
    <property type="project" value="InterPro"/>
</dbReference>
<feature type="active site" description="For helper component proteinase activity" evidence="32">
    <location>
        <position position="150"/>
    </location>
</feature>
<dbReference type="Gene3D" id="3.40.50.300">
    <property type="entry name" value="P-loop containing nucleotide triphosphate hydrolases"/>
    <property type="match status" value="2"/>
</dbReference>
<comment type="function">
    <text evidence="31">Mediates the cap-independent, EIF4E-dependent translation of viral genomic RNAs. Binds to the cap-binding site of host EIF4E and thus interferes with the host EIF4E-dependent mRNA export and translation. VPg-RNA directly binds EIF4E and is a template for transcription. Also forms trimeric complexes with EIF4E-EIF4G, which are templates for translation.</text>
</comment>
<evidence type="ECO:0000259" key="36">
    <source>
        <dbReference type="PROSITE" id="PS51192"/>
    </source>
</evidence>
<dbReference type="GO" id="GO:0016818">
    <property type="term" value="F:hydrolase activity, acting on acid anhydrides, in phosphorus-containing anhydrides"/>
    <property type="evidence" value="ECO:0007669"/>
    <property type="project" value="InterPro"/>
</dbReference>
<evidence type="ECO:0000256" key="12">
    <source>
        <dbReference type="ARBA" id="ARBA00022581"/>
    </source>
</evidence>
<keyword evidence="34" id="KW-0812">Transmembrane</keyword>
<evidence type="ECO:0000256" key="15">
    <source>
        <dbReference type="ARBA" id="ARBA00022679"/>
    </source>
</evidence>